<organism evidence="1 2">
    <name type="scientific">Galerina marginata (strain CBS 339.88)</name>
    <dbReference type="NCBI Taxonomy" id="685588"/>
    <lineage>
        <taxon>Eukaryota</taxon>
        <taxon>Fungi</taxon>
        <taxon>Dikarya</taxon>
        <taxon>Basidiomycota</taxon>
        <taxon>Agaricomycotina</taxon>
        <taxon>Agaricomycetes</taxon>
        <taxon>Agaricomycetidae</taxon>
        <taxon>Agaricales</taxon>
        <taxon>Agaricineae</taxon>
        <taxon>Strophariaceae</taxon>
        <taxon>Galerina</taxon>
    </lineage>
</organism>
<evidence type="ECO:0000313" key="2">
    <source>
        <dbReference type="Proteomes" id="UP000027222"/>
    </source>
</evidence>
<reference evidence="2" key="1">
    <citation type="journal article" date="2014" name="Proc. Natl. Acad. Sci. U.S.A.">
        <title>Extensive sampling of basidiomycete genomes demonstrates inadequacy of the white-rot/brown-rot paradigm for wood decay fungi.</title>
        <authorList>
            <person name="Riley R."/>
            <person name="Salamov A.A."/>
            <person name="Brown D.W."/>
            <person name="Nagy L.G."/>
            <person name="Floudas D."/>
            <person name="Held B.W."/>
            <person name="Levasseur A."/>
            <person name="Lombard V."/>
            <person name="Morin E."/>
            <person name="Otillar R."/>
            <person name="Lindquist E.A."/>
            <person name="Sun H."/>
            <person name="LaButti K.M."/>
            <person name="Schmutz J."/>
            <person name="Jabbour D."/>
            <person name="Luo H."/>
            <person name="Baker S.E."/>
            <person name="Pisabarro A.G."/>
            <person name="Walton J.D."/>
            <person name="Blanchette R.A."/>
            <person name="Henrissat B."/>
            <person name="Martin F."/>
            <person name="Cullen D."/>
            <person name="Hibbett D.S."/>
            <person name="Grigoriev I.V."/>
        </authorList>
    </citation>
    <scope>NUCLEOTIDE SEQUENCE [LARGE SCALE GENOMIC DNA]</scope>
    <source>
        <strain evidence="2">CBS 339.88</strain>
    </source>
</reference>
<gene>
    <name evidence="1" type="ORF">GALMADRAFT_144267</name>
</gene>
<dbReference type="HOGENOM" id="CLU_1019589_0_0_1"/>
<dbReference type="AlphaFoldDB" id="A0A067SIN3"/>
<keyword evidence="2" id="KW-1185">Reference proteome</keyword>
<accession>A0A067SIN3</accession>
<name>A0A067SIN3_GALM3</name>
<evidence type="ECO:0000313" key="1">
    <source>
        <dbReference type="EMBL" id="KDR70771.1"/>
    </source>
</evidence>
<proteinExistence type="predicted"/>
<protein>
    <submittedName>
        <fullName evidence="1">Uncharacterized protein</fullName>
    </submittedName>
</protein>
<dbReference type="EMBL" id="KL142395">
    <property type="protein sequence ID" value="KDR70771.1"/>
    <property type="molecule type" value="Genomic_DNA"/>
</dbReference>
<sequence length="273" mass="30965">MNDALLFAAKLGSMVDNDLNKLFDSDRVEYWNQRVQISYAPLRRPILYESRSLFIRPEGISRWRNYGLKTDFSTSKSSLKRHAMDDDEISVGTFPGARAAFSGERTSLVCLGVKYIPSLPKFLRQNGPVDFDQAHVLSIATARMYYRAQELPCSHAIPQANSTNSTSPGPCWCLGLGSPSDDHYTFVKVVGTRVVHAFQPRRWAFTSSPLKSKHCYSLSPSARWQREFSVIVSSLKPWVVALRIELLSQSSRPSPPIATYNMNEYYLDNHHRP</sequence>
<dbReference type="Proteomes" id="UP000027222">
    <property type="component" value="Unassembled WGS sequence"/>
</dbReference>